<dbReference type="GO" id="GO:0004386">
    <property type="term" value="F:helicase activity"/>
    <property type="evidence" value="ECO:0007669"/>
    <property type="project" value="UniProtKB-KW"/>
</dbReference>
<name>A0ABW1CR12_9ACTN</name>
<keyword evidence="3" id="KW-1185">Reference proteome</keyword>
<dbReference type="RefSeq" id="WP_379517702.1">
    <property type="nucleotide sequence ID" value="NZ_JBHSPA010000035.1"/>
</dbReference>
<reference evidence="3" key="1">
    <citation type="journal article" date="2019" name="Int. J. Syst. Evol. Microbiol.">
        <title>The Global Catalogue of Microorganisms (GCM) 10K type strain sequencing project: providing services to taxonomists for standard genome sequencing and annotation.</title>
        <authorList>
            <consortium name="The Broad Institute Genomics Platform"/>
            <consortium name="The Broad Institute Genome Sequencing Center for Infectious Disease"/>
            <person name="Wu L."/>
            <person name="Ma J."/>
        </authorList>
    </citation>
    <scope>NUCLEOTIDE SEQUENCE [LARGE SCALE GENOMIC DNA]</scope>
    <source>
        <strain evidence="3">CCUG 53903</strain>
    </source>
</reference>
<organism evidence="2 3">
    <name type="scientific">Nonomuraea insulae</name>
    <dbReference type="NCBI Taxonomy" id="1616787"/>
    <lineage>
        <taxon>Bacteria</taxon>
        <taxon>Bacillati</taxon>
        <taxon>Actinomycetota</taxon>
        <taxon>Actinomycetes</taxon>
        <taxon>Streptosporangiales</taxon>
        <taxon>Streptosporangiaceae</taxon>
        <taxon>Nonomuraea</taxon>
    </lineage>
</organism>
<evidence type="ECO:0000313" key="2">
    <source>
        <dbReference type="EMBL" id="MFC5828199.1"/>
    </source>
</evidence>
<gene>
    <name evidence="2" type="ORF">ACFPZ3_30400</name>
</gene>
<proteinExistence type="predicted"/>
<accession>A0ABW1CR12</accession>
<dbReference type="InterPro" id="IPR032830">
    <property type="entry name" value="XPB/Ssl2_N"/>
</dbReference>
<protein>
    <submittedName>
        <fullName evidence="2">Helicase-associated domain-containing protein</fullName>
    </submittedName>
</protein>
<comment type="caution">
    <text evidence="2">The sequence shown here is derived from an EMBL/GenBank/DDBJ whole genome shotgun (WGS) entry which is preliminary data.</text>
</comment>
<dbReference type="Pfam" id="PF13625">
    <property type="entry name" value="Helicase_C_3"/>
    <property type="match status" value="1"/>
</dbReference>
<feature type="domain" description="Helicase XPB/Ssl2 N-terminal" evidence="1">
    <location>
        <begin position="292"/>
        <end position="402"/>
    </location>
</feature>
<evidence type="ECO:0000313" key="3">
    <source>
        <dbReference type="Proteomes" id="UP001596058"/>
    </source>
</evidence>
<keyword evidence="2" id="KW-0067">ATP-binding</keyword>
<sequence length="432" mass="47532">MKFDDDAATVRMTEAEAQANLRAVLQLCVAGKLRCGEKTRRPGAATVTAVASVLAEGDFYAGEAIAAFAWPLLLQAGGLATLTEGKLRLTVRGRAALTKPTAETIRDLWRRWVGNALIDEFSRIEEIKGQRGKNVLTAVKSRRQKVAAALRLCEPGEWVAIDDLFALMRGHGLDPVIARNARAMWKLYLLDPQYGSLGYDGFGDWPILEGRYTLAVAFEYAATLGLLDVAYVEPEGAREDYHGNWGSDDLERLSRYDGLRAIRLNGLGSYALELSDTYDAPETTTDRTLKVLPNFDVVVTGTLPPVDRLTLDAYAEQTSDRVWTLSARSLREALGKGDDLERLRTFLAERNGQTLPDTVATLLKDVERQARRVRDRGLVRLIEADDAATAALVAGDRKAGKLCRLLGDRHLVVSPENEAAFRRAAKSLGYVL</sequence>
<keyword evidence="2" id="KW-0378">Hydrolase</keyword>
<dbReference type="Proteomes" id="UP001596058">
    <property type="component" value="Unassembled WGS sequence"/>
</dbReference>
<keyword evidence="2" id="KW-0347">Helicase</keyword>
<dbReference type="EMBL" id="JBHSPA010000035">
    <property type="protein sequence ID" value="MFC5828199.1"/>
    <property type="molecule type" value="Genomic_DNA"/>
</dbReference>
<evidence type="ECO:0000259" key="1">
    <source>
        <dbReference type="Pfam" id="PF13625"/>
    </source>
</evidence>
<keyword evidence="2" id="KW-0547">Nucleotide-binding</keyword>